<proteinExistence type="predicted"/>
<protein>
    <submittedName>
        <fullName evidence="2">Uncharacterized protein</fullName>
    </submittedName>
</protein>
<evidence type="ECO:0000313" key="2">
    <source>
        <dbReference type="EMBL" id="CAK0836360.1"/>
    </source>
</evidence>
<feature type="transmembrane region" description="Helical" evidence="1">
    <location>
        <begin position="65"/>
        <end position="85"/>
    </location>
</feature>
<dbReference type="Proteomes" id="UP001189429">
    <property type="component" value="Unassembled WGS sequence"/>
</dbReference>
<feature type="transmembrane region" description="Helical" evidence="1">
    <location>
        <begin position="7"/>
        <end position="26"/>
    </location>
</feature>
<evidence type="ECO:0000313" key="3">
    <source>
        <dbReference type="Proteomes" id="UP001189429"/>
    </source>
</evidence>
<feature type="transmembrane region" description="Helical" evidence="1">
    <location>
        <begin position="97"/>
        <end position="119"/>
    </location>
</feature>
<comment type="caution">
    <text evidence="2">The sequence shown here is derived from an EMBL/GenBank/DDBJ whole genome shotgun (WGS) entry which is preliminary data.</text>
</comment>
<evidence type="ECO:0000256" key="1">
    <source>
        <dbReference type="SAM" id="Phobius"/>
    </source>
</evidence>
<reference evidence="2" key="1">
    <citation type="submission" date="2023-10" db="EMBL/GenBank/DDBJ databases">
        <authorList>
            <person name="Chen Y."/>
            <person name="Shah S."/>
            <person name="Dougan E. K."/>
            <person name="Thang M."/>
            <person name="Chan C."/>
        </authorList>
    </citation>
    <scope>NUCLEOTIDE SEQUENCE [LARGE SCALE GENOMIC DNA]</scope>
</reference>
<keyword evidence="3" id="KW-1185">Reference proteome</keyword>
<feature type="transmembrane region" description="Helical" evidence="1">
    <location>
        <begin position="140"/>
        <end position="165"/>
    </location>
</feature>
<keyword evidence="1" id="KW-0472">Membrane</keyword>
<dbReference type="EMBL" id="CAUYUJ010013514">
    <property type="protein sequence ID" value="CAK0836360.1"/>
    <property type="molecule type" value="Genomic_DNA"/>
</dbReference>
<sequence length="225" mass="25269">MMLVVPLQMLMSVVVLSMIFVKPSLLETLMPNVVEKTFAVELEMSMQMLMTVAVLPFLTDWVRTVTLFLGFLGVVSMIFVKTSFLEALTPNVVEKSFVMVLVLSLQILMTAVVLSMLIVKTSFLEMLMPNVVEKTFVVELELSLQMLMTVVVLPITLIILVKSTFLEMLAPTGVEMTCQVVQSCFPSLLVAIFVGNRVVPLLFLYLVAQIVWYRWRCGSQWDAAS</sequence>
<gene>
    <name evidence="2" type="ORF">PCOR1329_LOCUS32862</name>
</gene>
<name>A0ABN9SV28_9DINO</name>
<feature type="transmembrane region" description="Helical" evidence="1">
    <location>
        <begin position="185"/>
        <end position="207"/>
    </location>
</feature>
<accession>A0ABN9SV28</accession>
<keyword evidence="1" id="KW-1133">Transmembrane helix</keyword>
<keyword evidence="1" id="KW-0812">Transmembrane</keyword>
<organism evidence="2 3">
    <name type="scientific">Prorocentrum cordatum</name>
    <dbReference type="NCBI Taxonomy" id="2364126"/>
    <lineage>
        <taxon>Eukaryota</taxon>
        <taxon>Sar</taxon>
        <taxon>Alveolata</taxon>
        <taxon>Dinophyceae</taxon>
        <taxon>Prorocentrales</taxon>
        <taxon>Prorocentraceae</taxon>
        <taxon>Prorocentrum</taxon>
    </lineage>
</organism>